<feature type="region of interest" description="Disordered" evidence="1">
    <location>
        <begin position="1"/>
        <end position="44"/>
    </location>
</feature>
<protein>
    <submittedName>
        <fullName evidence="2">Uncharacterized protein</fullName>
    </submittedName>
</protein>
<evidence type="ECO:0000313" key="3">
    <source>
        <dbReference type="Proteomes" id="UP000318821"/>
    </source>
</evidence>
<evidence type="ECO:0000313" key="2">
    <source>
        <dbReference type="EMBL" id="TPP45954.1"/>
    </source>
</evidence>
<accession>A0A504XCA8</accession>
<name>A0A504XCA8_LEIDO</name>
<comment type="caution">
    <text evidence="2">The sequence shown here is derived from an EMBL/GenBank/DDBJ whole genome shotgun (WGS) entry which is preliminary data.</text>
</comment>
<proteinExistence type="predicted"/>
<dbReference type="Proteomes" id="UP000318821">
    <property type="component" value="Unassembled WGS sequence"/>
</dbReference>
<organism evidence="2 3">
    <name type="scientific">Leishmania donovani</name>
    <dbReference type="NCBI Taxonomy" id="5661"/>
    <lineage>
        <taxon>Eukaryota</taxon>
        <taxon>Discoba</taxon>
        <taxon>Euglenozoa</taxon>
        <taxon>Kinetoplastea</taxon>
        <taxon>Metakinetoplastina</taxon>
        <taxon>Trypanosomatida</taxon>
        <taxon>Trypanosomatidae</taxon>
        <taxon>Leishmaniinae</taxon>
        <taxon>Leishmania</taxon>
    </lineage>
</organism>
<dbReference type="EMBL" id="RHLD01000016">
    <property type="protein sequence ID" value="TPP45954.1"/>
    <property type="molecule type" value="Genomic_DNA"/>
</dbReference>
<sequence>MGRPSTLPESGANFSKRPGGHATLDNAGPPPPLAISPPVARGKGGVVKTTRLSCVDHWALDALCLRMLRPSASGMAIGGAVHQRGQSAPHADPGAHPREARATPPGAPRGGRHGASGLRRHGSLRGSAGFRKGAALQKAAWEK</sequence>
<gene>
    <name evidence="2" type="ORF">CGC20_32190</name>
</gene>
<feature type="region of interest" description="Disordered" evidence="1">
    <location>
        <begin position="77"/>
        <end position="143"/>
    </location>
</feature>
<reference evidence="3" key="1">
    <citation type="submission" date="2019-02" db="EMBL/GenBank/DDBJ databases">
        <title>FDA dAtabase for Regulatory Grade micrObial Sequences (FDA-ARGOS): Supporting development and validation of Infectious Disease Dx tests.</title>
        <authorList>
            <person name="Duncan R."/>
            <person name="Fisher C."/>
            <person name="Tallon L."/>
            <person name="Sadzewicz L."/>
            <person name="Sengamalay N."/>
            <person name="Ott S."/>
            <person name="Godinez A."/>
            <person name="Nagaraj S."/>
            <person name="Vavikolanu K."/>
            <person name="Vyas G."/>
            <person name="Nadendla S."/>
            <person name="Aluvathingal J."/>
            <person name="Sichtig H."/>
        </authorList>
    </citation>
    <scope>NUCLEOTIDE SEQUENCE [LARGE SCALE GENOMIC DNA]</scope>
    <source>
        <strain evidence="3">FDAARGOS_360</strain>
    </source>
</reference>
<evidence type="ECO:0000256" key="1">
    <source>
        <dbReference type="SAM" id="MobiDB-lite"/>
    </source>
</evidence>
<dbReference type="AlphaFoldDB" id="A0A504XCA8"/>